<dbReference type="InterPro" id="IPR029442">
    <property type="entry name" value="GyrI-like"/>
</dbReference>
<keyword evidence="3" id="KW-1185">Reference proteome</keyword>
<sequence length="154" mass="17718">MDVEIVNFPETKIAVIEHRGPAQFEHESVKNLVAWRIENKLPPSDIHRSYGIHYNDPQKVAPPEYRVDLCVSVEQEISINEAGVLNKVIPALRCAKVRHYGSRSNVTTARYLYEQWLPTSGEQLAEFPIFFHYVNVGPQTQEQEMITDVYLPIL</sequence>
<dbReference type="Gene3D" id="3.20.80.10">
    <property type="entry name" value="Regulatory factor, effector binding domain"/>
    <property type="match status" value="1"/>
</dbReference>
<evidence type="ECO:0000259" key="1">
    <source>
        <dbReference type="SMART" id="SM00871"/>
    </source>
</evidence>
<dbReference type="SMART" id="SM00871">
    <property type="entry name" value="AraC_E_bind"/>
    <property type="match status" value="1"/>
</dbReference>
<dbReference type="RefSeq" id="WP_201348030.1">
    <property type="nucleotide sequence ID" value="NZ_AP014546.1"/>
</dbReference>
<proteinExistence type="predicted"/>
<dbReference type="AlphaFoldDB" id="A0A7R6PUS3"/>
<protein>
    <submittedName>
        <fullName evidence="2">AraC family transcriptional regulator, C-terminal</fullName>
    </submittedName>
</protein>
<name>A0A7R6PUS3_9GAMM</name>
<dbReference type="KEGG" id="njp:NEJAP_2935"/>
<organism evidence="2 3">
    <name type="scientific">Neptunomonas japonica JAMM 1380</name>
    <dbReference type="NCBI Taxonomy" id="1441457"/>
    <lineage>
        <taxon>Bacteria</taxon>
        <taxon>Pseudomonadati</taxon>
        <taxon>Pseudomonadota</taxon>
        <taxon>Gammaproteobacteria</taxon>
        <taxon>Oceanospirillales</taxon>
        <taxon>Oceanospirillaceae</taxon>
        <taxon>Neptunomonas</taxon>
    </lineage>
</organism>
<dbReference type="InterPro" id="IPR010499">
    <property type="entry name" value="AraC_E-bd"/>
</dbReference>
<dbReference type="EMBL" id="AP014546">
    <property type="protein sequence ID" value="BBB30875.1"/>
    <property type="molecule type" value="Genomic_DNA"/>
</dbReference>
<evidence type="ECO:0000313" key="2">
    <source>
        <dbReference type="EMBL" id="BBB30875.1"/>
    </source>
</evidence>
<feature type="domain" description="AraC effector-binding" evidence="1">
    <location>
        <begin position="1"/>
        <end position="154"/>
    </location>
</feature>
<gene>
    <name evidence="2" type="ORF">NEJAP_2935</name>
</gene>
<reference evidence="2 3" key="1">
    <citation type="journal article" date="2008" name="Int. J. Syst. Evol. Microbiol.">
        <title>Neptunomonas japonica sp. nov., an Osedax japonicus symbiont-like bacterium isolated from sediment adjacent to sperm whale carcasses off Kagoshima, Japan.</title>
        <authorList>
            <person name="Miyazaki M."/>
            <person name="Nogi Y."/>
            <person name="Fujiwara Y."/>
            <person name="Kawato M."/>
            <person name="Kubokawa K."/>
            <person name="Horikoshi K."/>
        </authorList>
    </citation>
    <scope>NUCLEOTIDE SEQUENCE [LARGE SCALE GENOMIC DNA]</scope>
    <source>
        <strain evidence="2 3">JAMM 1380</strain>
    </source>
</reference>
<dbReference type="Pfam" id="PF06445">
    <property type="entry name" value="GyrI-like"/>
    <property type="match status" value="1"/>
</dbReference>
<dbReference type="Proteomes" id="UP000595332">
    <property type="component" value="Chromosome"/>
</dbReference>
<dbReference type="InterPro" id="IPR050908">
    <property type="entry name" value="SmbC-like"/>
</dbReference>
<dbReference type="SUPFAM" id="SSF55136">
    <property type="entry name" value="Probable bacterial effector-binding domain"/>
    <property type="match status" value="1"/>
</dbReference>
<dbReference type="PANTHER" id="PTHR40055:SF1">
    <property type="entry name" value="TRANSCRIPTIONAL REGULATOR YGIV-RELATED"/>
    <property type="match status" value="1"/>
</dbReference>
<dbReference type="InterPro" id="IPR011256">
    <property type="entry name" value="Reg_factor_effector_dom_sf"/>
</dbReference>
<dbReference type="PANTHER" id="PTHR40055">
    <property type="entry name" value="TRANSCRIPTIONAL REGULATOR YGIV-RELATED"/>
    <property type="match status" value="1"/>
</dbReference>
<evidence type="ECO:0000313" key="3">
    <source>
        <dbReference type="Proteomes" id="UP000595332"/>
    </source>
</evidence>
<accession>A0A7R6PUS3</accession>